<dbReference type="EMBL" id="JADBJN010000001">
    <property type="protein sequence ID" value="KAG5680640.1"/>
    <property type="molecule type" value="Genomic_DNA"/>
</dbReference>
<evidence type="ECO:0000256" key="2">
    <source>
        <dbReference type="ARBA" id="ARBA00022658"/>
    </source>
</evidence>
<evidence type="ECO:0008006" key="7">
    <source>
        <dbReference type="Google" id="ProtNLM"/>
    </source>
</evidence>
<keyword evidence="2" id="KW-0344">Guanine-nucleotide releasing factor</keyword>
<gene>
    <name evidence="5" type="ORF">PVAND_010134</name>
</gene>
<proteinExistence type="predicted"/>
<dbReference type="SUPFAM" id="SSF50978">
    <property type="entry name" value="WD40 repeat-like"/>
    <property type="match status" value="1"/>
</dbReference>
<dbReference type="PANTHER" id="PTHR12877:SF15">
    <property type="entry name" value="RHO GUANINE NUCLEOTIDE EXCHANGE FACTOR 17"/>
    <property type="match status" value="1"/>
</dbReference>
<name>A0A9J6CFR1_POLVA</name>
<evidence type="ECO:0000313" key="5">
    <source>
        <dbReference type="EMBL" id="KAG5680640.1"/>
    </source>
</evidence>
<dbReference type="PANTHER" id="PTHR12877">
    <property type="entry name" value="RHO GUANINE NUCLEOTIDE EXCHANGE FACTOR"/>
    <property type="match status" value="1"/>
</dbReference>
<evidence type="ECO:0000313" key="6">
    <source>
        <dbReference type="Proteomes" id="UP001107558"/>
    </source>
</evidence>
<organism evidence="5 6">
    <name type="scientific">Polypedilum vanderplanki</name>
    <name type="common">Sleeping chironomid midge</name>
    <dbReference type="NCBI Taxonomy" id="319348"/>
    <lineage>
        <taxon>Eukaryota</taxon>
        <taxon>Metazoa</taxon>
        <taxon>Ecdysozoa</taxon>
        <taxon>Arthropoda</taxon>
        <taxon>Hexapoda</taxon>
        <taxon>Insecta</taxon>
        <taxon>Pterygota</taxon>
        <taxon>Neoptera</taxon>
        <taxon>Endopterygota</taxon>
        <taxon>Diptera</taxon>
        <taxon>Nematocera</taxon>
        <taxon>Chironomoidea</taxon>
        <taxon>Chironomidae</taxon>
        <taxon>Chironominae</taxon>
        <taxon>Polypedilum</taxon>
        <taxon>Polypedilum</taxon>
    </lineage>
</organism>
<accession>A0A9J6CFR1</accession>
<reference evidence="5" key="1">
    <citation type="submission" date="2021-03" db="EMBL/GenBank/DDBJ databases">
        <title>Chromosome level genome of the anhydrobiotic midge Polypedilum vanderplanki.</title>
        <authorList>
            <person name="Yoshida Y."/>
            <person name="Kikawada T."/>
            <person name="Gusev O."/>
        </authorList>
    </citation>
    <scope>NUCLEOTIDE SEQUENCE</scope>
    <source>
        <strain evidence="5">NIAS01</strain>
        <tissue evidence="5">Whole body or cell culture</tissue>
    </source>
</reference>
<dbReference type="InterPro" id="IPR039919">
    <property type="entry name" value="ARHGEF10/ARHGEF17"/>
</dbReference>
<feature type="compositionally biased region" description="Polar residues" evidence="4">
    <location>
        <begin position="219"/>
        <end position="233"/>
    </location>
</feature>
<keyword evidence="3" id="KW-0175">Coiled coil</keyword>
<keyword evidence="6" id="KW-1185">Reference proteome</keyword>
<evidence type="ECO:0000256" key="4">
    <source>
        <dbReference type="SAM" id="MobiDB-lite"/>
    </source>
</evidence>
<dbReference type="InterPro" id="IPR036322">
    <property type="entry name" value="WD40_repeat_dom_sf"/>
</dbReference>
<dbReference type="OrthoDB" id="4066896at2759"/>
<feature type="region of interest" description="Disordered" evidence="4">
    <location>
        <begin position="521"/>
        <end position="550"/>
    </location>
</feature>
<keyword evidence="1" id="KW-0597">Phosphoprotein</keyword>
<feature type="compositionally biased region" description="Polar residues" evidence="4">
    <location>
        <begin position="521"/>
        <end position="535"/>
    </location>
</feature>
<sequence>MKEIEHLIEDSNKLQQILEIASSLRCQHQTLEESIRDLQLTVQRQLAERQANDSQLNVLELSVNGPSGTQQNMSIVFSKPEKRTQFEETFTETKQKLIASIERFQVPEFIASVPIRKTRAGLQFTCAAATLGTQKDVWVCNSDGYVGQVCVLSLNQPEPTVTSCNGVCNARILCVTSVPGNLTECNNNNSSIISSDEQNRSSLLSISNSSTISNKTVSAKSTTSAQSDTNIQLDSSSSSDSEAEVATAIIHERSASPSIISNSSQQQQQEVGDGESQMWLGTEDGFIHVYNCSDNIRIKKNKIKIQHVSAVYSILYLDKRVFVSLANGDICVYSRKDYGWNTSNPLVLSIGSSATCPVTKLLNVYGKLWCAIANCIKILNTSTLQVENNVEISSEAKISNMTLLNQHVWISLQNSAIILCCNVNNLKTICEVNLAPAVNKMLSNCDNIIQQHKAACLRVTSLLACKDIIWVGTSAGVLLTILAQNIGKNTPVVTGIPQGHTGHVRFLTSIELDMNLNDSNTNASIKRSSKSSETPNNNNNNNNNSNSSHMLIISGGDGFEDFRTTGTSTMNEIAGREDSTNHLLLWQQT</sequence>
<evidence type="ECO:0000256" key="1">
    <source>
        <dbReference type="ARBA" id="ARBA00022553"/>
    </source>
</evidence>
<dbReference type="AlphaFoldDB" id="A0A9J6CFR1"/>
<feature type="region of interest" description="Disordered" evidence="4">
    <location>
        <begin position="217"/>
        <end position="240"/>
    </location>
</feature>
<dbReference type="Proteomes" id="UP001107558">
    <property type="component" value="Chromosome 1"/>
</dbReference>
<protein>
    <recommendedName>
        <fullName evidence="7">Rho guanine nucleotide exchange factor 17</fullName>
    </recommendedName>
</protein>
<dbReference type="GO" id="GO:0005085">
    <property type="term" value="F:guanyl-nucleotide exchange factor activity"/>
    <property type="evidence" value="ECO:0007669"/>
    <property type="project" value="UniProtKB-KW"/>
</dbReference>
<dbReference type="GO" id="GO:0030036">
    <property type="term" value="P:actin cytoskeleton organization"/>
    <property type="evidence" value="ECO:0007669"/>
    <property type="project" value="TreeGrafter"/>
</dbReference>
<evidence type="ECO:0000256" key="3">
    <source>
        <dbReference type="SAM" id="Coils"/>
    </source>
</evidence>
<comment type="caution">
    <text evidence="5">The sequence shown here is derived from an EMBL/GenBank/DDBJ whole genome shotgun (WGS) entry which is preliminary data.</text>
</comment>
<feature type="coiled-coil region" evidence="3">
    <location>
        <begin position="21"/>
        <end position="48"/>
    </location>
</feature>
<feature type="compositionally biased region" description="Low complexity" evidence="4">
    <location>
        <begin position="536"/>
        <end position="548"/>
    </location>
</feature>
<dbReference type="Pfam" id="PF19056">
    <property type="entry name" value="WD40_2"/>
    <property type="match status" value="1"/>
</dbReference>